<evidence type="ECO:0000313" key="2">
    <source>
        <dbReference type="EMBL" id="MBT1173401.1"/>
    </source>
</evidence>
<name>A0ABS5URE6_9BIFI</name>
<dbReference type="Gene3D" id="3.40.50.1820">
    <property type="entry name" value="alpha/beta hydrolase"/>
    <property type="match status" value="1"/>
</dbReference>
<comment type="caution">
    <text evidence="2">The sequence shown here is derived from an EMBL/GenBank/DDBJ whole genome shotgun (WGS) entry which is preliminary data.</text>
</comment>
<sequence>MGNITDDIRVRFDTFDASPFNETDSLALSQLAYARMPDNVPRYRPAVATEMGDGSDADGEADGGGTADDGESGLPTVPLRDLLRAECYDAMFGRVWSPQLNVDLLRAMAESPRWRALRVGAYADVIDVDAVKQFAACSFDLGDIGTSGACDPGSRTLYVAFRGTDSSIVGWKEDFAMAFRRPVASQESAVRYLTDVASRWDGPIMVGGHSKGGNLAVYAAACAPADVRERIAAVYSHDGPGFDEAFFATPGYEDIASRVHKSVPEASIIGMLFESREDAADGYTVVGSDGVGIMQHFALHWQVEHGTFVLADGLNAGARYAARTLNDWMARYDDEHRRLFIEGLFAVLEAGGRAVAPDGAHATFGELSSHWTQALPVMLAAARGIDPEDRAVMFDVLKGFAATAATSVAAVIPAGR</sequence>
<dbReference type="Pfam" id="PF11187">
    <property type="entry name" value="Mbeg1-like"/>
    <property type="match status" value="1"/>
</dbReference>
<organism evidence="2 3">
    <name type="scientific">Bifidobacterium santillanense</name>
    <dbReference type="NCBI Taxonomy" id="2809028"/>
    <lineage>
        <taxon>Bacteria</taxon>
        <taxon>Bacillati</taxon>
        <taxon>Actinomycetota</taxon>
        <taxon>Actinomycetes</taxon>
        <taxon>Bifidobacteriales</taxon>
        <taxon>Bifidobacteriaceae</taxon>
        <taxon>Bifidobacterium</taxon>
    </lineage>
</organism>
<gene>
    <name evidence="2" type="ORF">JS528_08585</name>
</gene>
<dbReference type="EMBL" id="JAFEJS010000009">
    <property type="protein sequence ID" value="MBT1173401.1"/>
    <property type="molecule type" value="Genomic_DNA"/>
</dbReference>
<feature type="region of interest" description="Disordered" evidence="1">
    <location>
        <begin position="48"/>
        <end position="75"/>
    </location>
</feature>
<reference evidence="2 3" key="1">
    <citation type="journal article" date="2021" name="Environ. Microbiol.">
        <title>Genetic insights into the dark matter of the mammalian gut microbiota through targeted genome reconstruction.</title>
        <authorList>
            <person name="Lugli G.A."/>
            <person name="Alessandri G."/>
            <person name="Milani C."/>
            <person name="Viappiani A."/>
            <person name="Fontana F."/>
            <person name="Tarracchini C."/>
            <person name="Mancabelli L."/>
            <person name="Argentini C."/>
            <person name="Ruiz L."/>
            <person name="Margolles A."/>
            <person name="van Sinderen D."/>
            <person name="Turroni F."/>
            <person name="Ventura M."/>
        </authorList>
    </citation>
    <scope>NUCLEOTIDE SEQUENCE [LARGE SCALE GENOMIC DNA]</scope>
    <source>
        <strain evidence="2 3">MA2</strain>
    </source>
</reference>
<keyword evidence="3" id="KW-1185">Reference proteome</keyword>
<accession>A0ABS5URE6</accession>
<dbReference type="SUPFAM" id="SSF53474">
    <property type="entry name" value="alpha/beta-Hydrolases"/>
    <property type="match status" value="1"/>
</dbReference>
<dbReference type="InterPro" id="IPR029058">
    <property type="entry name" value="AB_hydrolase_fold"/>
</dbReference>
<dbReference type="Proteomes" id="UP000773064">
    <property type="component" value="Unassembled WGS sequence"/>
</dbReference>
<dbReference type="InterPro" id="IPR024499">
    <property type="entry name" value="Mbeg1-like"/>
</dbReference>
<evidence type="ECO:0000256" key="1">
    <source>
        <dbReference type="SAM" id="MobiDB-lite"/>
    </source>
</evidence>
<evidence type="ECO:0000313" key="3">
    <source>
        <dbReference type="Proteomes" id="UP000773064"/>
    </source>
</evidence>
<dbReference type="RefSeq" id="WP_214358654.1">
    <property type="nucleotide sequence ID" value="NZ_JAFEJS010000009.1"/>
</dbReference>
<protein>
    <submittedName>
        <fullName evidence="2">DUF2974 domain-containing protein</fullName>
    </submittedName>
</protein>
<proteinExistence type="predicted"/>